<dbReference type="Proteomes" id="UP000051160">
    <property type="component" value="Unassembled WGS sequence"/>
</dbReference>
<dbReference type="STRING" id="1423776.FD04_GL002200"/>
<dbReference type="InterPro" id="IPR036291">
    <property type="entry name" value="NAD(P)-bd_dom_sf"/>
</dbReference>
<comment type="caution">
    <text evidence="2">The sequence shown here is derived from an EMBL/GenBank/DDBJ whole genome shotgun (WGS) entry which is preliminary data.</text>
</comment>
<dbReference type="Pfam" id="PF08240">
    <property type="entry name" value="ADH_N"/>
    <property type="match status" value="1"/>
</dbReference>
<organism evidence="2 3">
    <name type="scientific">Secundilactobacillus odoratitofui DSM 19909 = JCM 15043</name>
    <dbReference type="NCBI Taxonomy" id="1423776"/>
    <lineage>
        <taxon>Bacteria</taxon>
        <taxon>Bacillati</taxon>
        <taxon>Bacillota</taxon>
        <taxon>Bacilli</taxon>
        <taxon>Lactobacillales</taxon>
        <taxon>Lactobacillaceae</taxon>
        <taxon>Secundilactobacillus</taxon>
    </lineage>
</organism>
<evidence type="ECO:0000259" key="1">
    <source>
        <dbReference type="SMART" id="SM00829"/>
    </source>
</evidence>
<dbReference type="GO" id="GO:0016491">
    <property type="term" value="F:oxidoreductase activity"/>
    <property type="evidence" value="ECO:0007669"/>
    <property type="project" value="InterPro"/>
</dbReference>
<dbReference type="SUPFAM" id="SSF50129">
    <property type="entry name" value="GroES-like"/>
    <property type="match status" value="1"/>
</dbReference>
<dbReference type="EMBL" id="AZEE01000002">
    <property type="protein sequence ID" value="KRK99839.1"/>
    <property type="molecule type" value="Genomic_DNA"/>
</dbReference>
<evidence type="ECO:0000313" key="3">
    <source>
        <dbReference type="Proteomes" id="UP000051160"/>
    </source>
</evidence>
<dbReference type="RefSeq" id="WP_056946342.1">
    <property type="nucleotide sequence ID" value="NZ_AZEE01000002.1"/>
</dbReference>
<gene>
    <name evidence="2" type="ORF">FD04_GL002200</name>
</gene>
<feature type="domain" description="Enoyl reductase (ER)" evidence="1">
    <location>
        <begin position="10"/>
        <end position="331"/>
    </location>
</feature>
<dbReference type="PANTHER" id="PTHR43482">
    <property type="entry name" value="PROTEIN AST1-RELATED"/>
    <property type="match status" value="1"/>
</dbReference>
<dbReference type="SMART" id="SM00829">
    <property type="entry name" value="PKS_ER"/>
    <property type="match status" value="1"/>
</dbReference>
<dbReference type="SUPFAM" id="SSF51735">
    <property type="entry name" value="NAD(P)-binding Rossmann-fold domains"/>
    <property type="match status" value="1"/>
</dbReference>
<dbReference type="AlphaFoldDB" id="A0A0R1LW59"/>
<dbReference type="PANTHER" id="PTHR43482:SF1">
    <property type="entry name" value="PROTEIN AST1-RELATED"/>
    <property type="match status" value="1"/>
</dbReference>
<dbReference type="Gene3D" id="3.40.50.720">
    <property type="entry name" value="NAD(P)-binding Rossmann-like Domain"/>
    <property type="match status" value="1"/>
</dbReference>
<accession>A0A0R1LW59</accession>
<sequence length="339" mass="36635">MKAAQLTKYAKNYQLELNEIDVPTINDTEVLIKVKEAAVNPLDALIGTGSLRLMHHYQLPQTMGNELTGEIVQLGRSVTQFNLGDSVYTRLPFHQIGAFAQYVAVDASAIAPLPSNLDFKTGAAAALTGLTAYQGLHEILAAKSGQTLFIPGGSGSFGQMAIPIAKALGLTVIVSGNAQAKERTLAAGADQYFDYHTQNYWELLSDVDLVIDTLGPAELEHELSIIKPGGQLLSLIMGPNGAFARAQHMPLLQRILFGLNGRKLDQQAKKAGVTYHFIFVRSDGQQLRAISKLIEANNIVPAVDSKSFDLTEVNEAQAYLANGHPRGKVLIHFDDTVSD</sequence>
<dbReference type="OrthoDB" id="9792162at2"/>
<dbReference type="InterPro" id="IPR020843">
    <property type="entry name" value="ER"/>
</dbReference>
<dbReference type="Gene3D" id="3.90.180.10">
    <property type="entry name" value="Medium-chain alcohol dehydrogenases, catalytic domain"/>
    <property type="match status" value="1"/>
</dbReference>
<reference evidence="2 3" key="1">
    <citation type="journal article" date="2015" name="Genome Announc.">
        <title>Expanding the biotechnology potential of lactobacilli through comparative genomics of 213 strains and associated genera.</title>
        <authorList>
            <person name="Sun Z."/>
            <person name="Harris H.M."/>
            <person name="McCann A."/>
            <person name="Guo C."/>
            <person name="Argimon S."/>
            <person name="Zhang W."/>
            <person name="Yang X."/>
            <person name="Jeffery I.B."/>
            <person name="Cooney J.C."/>
            <person name="Kagawa T.F."/>
            <person name="Liu W."/>
            <person name="Song Y."/>
            <person name="Salvetti E."/>
            <person name="Wrobel A."/>
            <person name="Rasinkangas P."/>
            <person name="Parkhill J."/>
            <person name="Rea M.C."/>
            <person name="O'Sullivan O."/>
            <person name="Ritari J."/>
            <person name="Douillard F.P."/>
            <person name="Paul Ross R."/>
            <person name="Yang R."/>
            <person name="Briner A.E."/>
            <person name="Felis G.E."/>
            <person name="de Vos W.M."/>
            <person name="Barrangou R."/>
            <person name="Klaenhammer T.R."/>
            <person name="Caufield P.W."/>
            <person name="Cui Y."/>
            <person name="Zhang H."/>
            <person name="O'Toole P.W."/>
        </authorList>
    </citation>
    <scope>NUCLEOTIDE SEQUENCE [LARGE SCALE GENOMIC DNA]</scope>
    <source>
        <strain evidence="2 3">DSM 19909</strain>
    </source>
</reference>
<dbReference type="Pfam" id="PF13602">
    <property type="entry name" value="ADH_zinc_N_2"/>
    <property type="match status" value="1"/>
</dbReference>
<keyword evidence="3" id="KW-1185">Reference proteome</keyword>
<dbReference type="InterPro" id="IPR052585">
    <property type="entry name" value="Lipid_raft_assoc_Zn_ADH"/>
</dbReference>
<proteinExistence type="predicted"/>
<protein>
    <submittedName>
        <fullName evidence="2">Alcohol dehydrogenase GroES domain protein</fullName>
    </submittedName>
</protein>
<dbReference type="InterPro" id="IPR013154">
    <property type="entry name" value="ADH-like_N"/>
</dbReference>
<dbReference type="InterPro" id="IPR011032">
    <property type="entry name" value="GroES-like_sf"/>
</dbReference>
<name>A0A0R1LW59_9LACO</name>
<dbReference type="CDD" id="cd05289">
    <property type="entry name" value="MDR_like_2"/>
    <property type="match status" value="1"/>
</dbReference>
<dbReference type="PATRIC" id="fig|1423776.4.peg.2227"/>
<evidence type="ECO:0000313" key="2">
    <source>
        <dbReference type="EMBL" id="KRK99839.1"/>
    </source>
</evidence>